<dbReference type="Pfam" id="PF01420">
    <property type="entry name" value="Methylase_S"/>
    <property type="match status" value="1"/>
</dbReference>
<comment type="caution">
    <text evidence="5">The sequence shown here is derived from an EMBL/GenBank/DDBJ whole genome shotgun (WGS) entry which is preliminary data.</text>
</comment>
<evidence type="ECO:0000313" key="6">
    <source>
        <dbReference type="Proteomes" id="UP000004322"/>
    </source>
</evidence>
<evidence type="ECO:0000256" key="2">
    <source>
        <dbReference type="ARBA" id="ARBA00022747"/>
    </source>
</evidence>
<evidence type="ECO:0000313" key="5">
    <source>
        <dbReference type="EMBL" id="EHI73548.1"/>
    </source>
</evidence>
<dbReference type="SUPFAM" id="SSF116734">
    <property type="entry name" value="DNA methylase specificity domain"/>
    <property type="match status" value="1"/>
</dbReference>
<reference evidence="5" key="1">
    <citation type="submission" date="2011-07" db="EMBL/GenBank/DDBJ databases">
        <authorList>
            <person name="Stanhope M.J."/>
            <person name="Durkin A.S."/>
            <person name="Hostetler J."/>
            <person name="Kim M."/>
            <person name="Radune D."/>
            <person name="Singh I."/>
            <person name="Town C.D."/>
        </authorList>
    </citation>
    <scope>NUCLEOTIDE SEQUENCE [LARGE SCALE GENOMIC DNA]</scope>
    <source>
        <strain evidence="5">HS-6</strain>
    </source>
</reference>
<evidence type="ECO:0000259" key="4">
    <source>
        <dbReference type="Pfam" id="PF01420"/>
    </source>
</evidence>
<keyword evidence="2" id="KW-0680">Restriction system</keyword>
<dbReference type="EMBL" id="AEUV02000002">
    <property type="protein sequence ID" value="EHI73548.1"/>
    <property type="molecule type" value="Genomic_DNA"/>
</dbReference>
<dbReference type="AlphaFoldDB" id="G5JT27"/>
<dbReference type="GO" id="GO:0009307">
    <property type="term" value="P:DNA restriction-modification system"/>
    <property type="evidence" value="ECO:0007669"/>
    <property type="project" value="UniProtKB-KW"/>
</dbReference>
<comment type="similarity">
    <text evidence="1">Belongs to the type-I restriction system S methylase family.</text>
</comment>
<dbReference type="Proteomes" id="UP000004322">
    <property type="component" value="Unassembled WGS sequence"/>
</dbReference>
<gene>
    <name evidence="5" type="ORF">STRCR_0995</name>
</gene>
<dbReference type="GO" id="GO:0003677">
    <property type="term" value="F:DNA binding"/>
    <property type="evidence" value="ECO:0007669"/>
    <property type="project" value="UniProtKB-KW"/>
</dbReference>
<protein>
    <recommendedName>
        <fullName evidence="4">Type I restriction modification DNA specificity domain-containing protein</fullName>
    </recommendedName>
</protein>
<keyword evidence="3" id="KW-0238">DNA-binding</keyword>
<keyword evidence="6" id="KW-1185">Reference proteome</keyword>
<feature type="domain" description="Type I restriction modification DNA specificity" evidence="4">
    <location>
        <begin position="7"/>
        <end position="142"/>
    </location>
</feature>
<evidence type="ECO:0000256" key="1">
    <source>
        <dbReference type="ARBA" id="ARBA00010923"/>
    </source>
</evidence>
<dbReference type="RefSeq" id="WP_004225679.1">
    <property type="nucleotide sequence ID" value="NZ_AEUV02000002.1"/>
</dbReference>
<dbReference type="OrthoDB" id="1691238at2"/>
<dbReference type="eggNOG" id="COG0732">
    <property type="taxonomic scope" value="Bacteria"/>
</dbReference>
<dbReference type="InterPro" id="IPR000055">
    <property type="entry name" value="Restrct_endonuc_typeI_TRD"/>
</dbReference>
<organism evidence="5 6">
    <name type="scientific">Streptococcus criceti HS-6</name>
    <dbReference type="NCBI Taxonomy" id="873449"/>
    <lineage>
        <taxon>Bacteria</taxon>
        <taxon>Bacillati</taxon>
        <taxon>Bacillota</taxon>
        <taxon>Bacilli</taxon>
        <taxon>Lactobacillales</taxon>
        <taxon>Streptococcaceae</taxon>
        <taxon>Streptococcus</taxon>
    </lineage>
</organism>
<dbReference type="Gene3D" id="3.90.220.20">
    <property type="entry name" value="DNA methylase specificity domains"/>
    <property type="match status" value="1"/>
</dbReference>
<name>G5JT27_STRCG</name>
<dbReference type="STRING" id="873449.STRCR_0995"/>
<evidence type="ECO:0000256" key="3">
    <source>
        <dbReference type="ARBA" id="ARBA00023125"/>
    </source>
</evidence>
<sequence length="190" mass="21194">MGKIDIKKWHDFEISRLFTIKSPKARKISEYIEGDVPYVSSGAINNGVVSYLEPKNEDDIEEGNCITVSPLDGSAFYQEHDFLGRGGAGSAISLLYNDNLDKYNSLFISTIIKLASEKFDYSDALTGSNLYTLKIKLPVLTNNHGSPVIDKEKIYNEQGLIPDWDGMSKQIKSLEVPVLNKLEILKELSS</sequence>
<dbReference type="InterPro" id="IPR044946">
    <property type="entry name" value="Restrct_endonuc_typeI_TRD_sf"/>
</dbReference>
<accession>G5JT27</accession>
<proteinExistence type="inferred from homology"/>